<reference evidence="1" key="1">
    <citation type="journal article" date="2014" name="Int. J. Syst. Evol. Microbiol.">
        <title>Complete genome sequence of Corynebacterium casei LMG S-19264T (=DSM 44701T), isolated from a smear-ripened cheese.</title>
        <authorList>
            <consortium name="US DOE Joint Genome Institute (JGI-PGF)"/>
            <person name="Walter F."/>
            <person name="Albersmeier A."/>
            <person name="Kalinowski J."/>
            <person name="Ruckert C."/>
        </authorList>
    </citation>
    <scope>NUCLEOTIDE SEQUENCE</scope>
    <source>
        <strain evidence="1">JCM 15325</strain>
    </source>
</reference>
<comment type="caution">
    <text evidence="1">The sequence shown here is derived from an EMBL/GenBank/DDBJ whole genome shotgun (WGS) entry which is preliminary data.</text>
</comment>
<accession>A0A917S5X9</accession>
<sequence>MCDVLGENVKDGNSKKSQLLEWKDYFDYEKDGRKFTITKIHKDPKAHKKREVLHIKLIEELILDFLVSGKHEGEKFISRMDLMLFLHLIKDEYRGLKPKRGKLSEASKIPKEYINDFYQSTHNLLKRNIETALNDLKNRSLIFWQDAIAVCYLKRNKDKLINKKRRYTDQYGDTIEDGWETVVDSWFDIREATKEEYGYISDAERKVMKELGFKTKTGIFLSGQYVKFRCKVNDLLYQEHNIVYYFPAYRILFSQDIEDMEEYLEDIESYFLMPEEEEEKQLQLNQNTVERIKKSIKRKFQNKNDPLRQDEKYLIFNDQLINYLIDDKKNTYIRYEVNHLPKHTRKKLDNNSTNNK</sequence>
<dbReference type="AlphaFoldDB" id="A0A917S5X9"/>
<evidence type="ECO:0000313" key="2">
    <source>
        <dbReference type="Proteomes" id="UP000654670"/>
    </source>
</evidence>
<protein>
    <submittedName>
        <fullName evidence="1">Uncharacterized protein</fullName>
    </submittedName>
</protein>
<reference evidence="1" key="2">
    <citation type="submission" date="2020-09" db="EMBL/GenBank/DDBJ databases">
        <authorList>
            <person name="Sun Q."/>
            <person name="Ohkuma M."/>
        </authorList>
    </citation>
    <scope>NUCLEOTIDE SEQUENCE</scope>
    <source>
        <strain evidence="1">JCM 15325</strain>
    </source>
</reference>
<dbReference type="EMBL" id="BMOK01000007">
    <property type="protein sequence ID" value="GGL55715.1"/>
    <property type="molecule type" value="Genomic_DNA"/>
</dbReference>
<keyword evidence="2" id="KW-1185">Reference proteome</keyword>
<proteinExistence type="predicted"/>
<name>A0A917S5X9_9BACL</name>
<gene>
    <name evidence="1" type="ORF">GCM10007968_19790</name>
</gene>
<organism evidence="1 2">
    <name type="scientific">Sporolactobacillus putidus</name>
    <dbReference type="NCBI Taxonomy" id="492735"/>
    <lineage>
        <taxon>Bacteria</taxon>
        <taxon>Bacillati</taxon>
        <taxon>Bacillota</taxon>
        <taxon>Bacilli</taxon>
        <taxon>Bacillales</taxon>
        <taxon>Sporolactobacillaceae</taxon>
        <taxon>Sporolactobacillus</taxon>
    </lineage>
</organism>
<evidence type="ECO:0000313" key="1">
    <source>
        <dbReference type="EMBL" id="GGL55715.1"/>
    </source>
</evidence>
<dbReference type="Proteomes" id="UP000654670">
    <property type="component" value="Unassembled WGS sequence"/>
</dbReference>